<keyword evidence="2" id="KW-1185">Reference proteome</keyword>
<reference evidence="1 2" key="1">
    <citation type="submission" date="2014-04" db="EMBL/GenBank/DDBJ databases">
        <authorList>
            <consortium name="DOE Joint Genome Institute"/>
            <person name="Kuo A."/>
            <person name="Tarkka M."/>
            <person name="Buscot F."/>
            <person name="Kohler A."/>
            <person name="Nagy L.G."/>
            <person name="Floudas D."/>
            <person name="Copeland A."/>
            <person name="Barry K.W."/>
            <person name="Cichocki N."/>
            <person name="Veneault-Fourrey C."/>
            <person name="LaButti K."/>
            <person name="Lindquist E.A."/>
            <person name="Lipzen A."/>
            <person name="Lundell T."/>
            <person name="Morin E."/>
            <person name="Murat C."/>
            <person name="Sun H."/>
            <person name="Tunlid A."/>
            <person name="Henrissat B."/>
            <person name="Grigoriev I.V."/>
            <person name="Hibbett D.S."/>
            <person name="Martin F."/>
            <person name="Nordberg H.P."/>
            <person name="Cantor M.N."/>
            <person name="Hua S.X."/>
        </authorList>
    </citation>
    <scope>NUCLEOTIDE SEQUENCE [LARGE SCALE GENOMIC DNA]</scope>
    <source>
        <strain evidence="1 2">F 1598</strain>
    </source>
</reference>
<dbReference type="EMBL" id="KN833002">
    <property type="protein sequence ID" value="KIM80901.1"/>
    <property type="molecule type" value="Genomic_DNA"/>
</dbReference>
<name>A0A0C3FNW0_PILCF</name>
<evidence type="ECO:0000313" key="1">
    <source>
        <dbReference type="EMBL" id="KIM80901.1"/>
    </source>
</evidence>
<dbReference type="AlphaFoldDB" id="A0A0C3FNW0"/>
<dbReference type="InParanoid" id="A0A0C3FNW0"/>
<sequence>MTLFLSGHESVIYPLLRTQLFCNSNGRGIAYHVHINATHVHKTIGHESFCVTPFQYSICSANGVYCQVIDITHFRIRQDQARIDNDTSIRMIYYSRGLVRKSWLRVINQGSTSRRSPPEESEEEQTISKRGSKIWDRSLVNGRCRLALSTEIELISNAWAKL</sequence>
<gene>
    <name evidence="1" type="ORF">PILCRDRAFT_822201</name>
</gene>
<proteinExistence type="predicted"/>
<dbReference type="Proteomes" id="UP000054166">
    <property type="component" value="Unassembled WGS sequence"/>
</dbReference>
<organism evidence="1 2">
    <name type="scientific">Piloderma croceum (strain F 1598)</name>
    <dbReference type="NCBI Taxonomy" id="765440"/>
    <lineage>
        <taxon>Eukaryota</taxon>
        <taxon>Fungi</taxon>
        <taxon>Dikarya</taxon>
        <taxon>Basidiomycota</taxon>
        <taxon>Agaricomycotina</taxon>
        <taxon>Agaricomycetes</taxon>
        <taxon>Agaricomycetidae</taxon>
        <taxon>Atheliales</taxon>
        <taxon>Atheliaceae</taxon>
        <taxon>Piloderma</taxon>
    </lineage>
</organism>
<dbReference type="HOGENOM" id="CLU_1636038_0_0_1"/>
<reference evidence="2" key="2">
    <citation type="submission" date="2015-01" db="EMBL/GenBank/DDBJ databases">
        <title>Evolutionary Origins and Diversification of the Mycorrhizal Mutualists.</title>
        <authorList>
            <consortium name="DOE Joint Genome Institute"/>
            <consortium name="Mycorrhizal Genomics Consortium"/>
            <person name="Kohler A."/>
            <person name="Kuo A."/>
            <person name="Nagy L.G."/>
            <person name="Floudas D."/>
            <person name="Copeland A."/>
            <person name="Barry K.W."/>
            <person name="Cichocki N."/>
            <person name="Veneault-Fourrey C."/>
            <person name="LaButti K."/>
            <person name="Lindquist E.A."/>
            <person name="Lipzen A."/>
            <person name="Lundell T."/>
            <person name="Morin E."/>
            <person name="Murat C."/>
            <person name="Riley R."/>
            <person name="Ohm R."/>
            <person name="Sun H."/>
            <person name="Tunlid A."/>
            <person name="Henrissat B."/>
            <person name="Grigoriev I.V."/>
            <person name="Hibbett D.S."/>
            <person name="Martin F."/>
        </authorList>
    </citation>
    <scope>NUCLEOTIDE SEQUENCE [LARGE SCALE GENOMIC DNA]</scope>
    <source>
        <strain evidence="2">F 1598</strain>
    </source>
</reference>
<accession>A0A0C3FNW0</accession>
<evidence type="ECO:0000313" key="2">
    <source>
        <dbReference type="Proteomes" id="UP000054166"/>
    </source>
</evidence>
<protein>
    <submittedName>
        <fullName evidence="1">Uncharacterized protein</fullName>
    </submittedName>
</protein>